<dbReference type="InterPro" id="IPR043167">
    <property type="entry name" value="LpxI_C_sf"/>
</dbReference>
<reference evidence="3 4" key="1">
    <citation type="journal article" date="2017" name="Water Res.">
        <title>Comammox in drinking water systems.</title>
        <authorList>
            <person name="Wang Y."/>
            <person name="Ma L."/>
            <person name="Mao Y."/>
            <person name="Jiang X."/>
            <person name="Xia Y."/>
            <person name="Yu K."/>
            <person name="Li B."/>
            <person name="Zhang T."/>
        </authorList>
    </citation>
    <scope>NUCLEOTIDE SEQUENCE [LARGE SCALE GENOMIC DNA]</scope>
    <source>
        <strain evidence="3">SG_bin8</strain>
    </source>
</reference>
<evidence type="ECO:0008006" key="5">
    <source>
        <dbReference type="Google" id="ProtNLM"/>
    </source>
</evidence>
<dbReference type="Gene3D" id="3.40.140.80">
    <property type="match status" value="1"/>
</dbReference>
<name>A0A1W9I0C4_9HYPH</name>
<comment type="caution">
    <text evidence="3">The sequence shown here is derived from an EMBL/GenBank/DDBJ whole genome shotgun (WGS) entry which is preliminary data.</text>
</comment>
<dbReference type="Proteomes" id="UP000192872">
    <property type="component" value="Unassembled WGS sequence"/>
</dbReference>
<dbReference type="InterPro" id="IPR041255">
    <property type="entry name" value="LpxI_N"/>
</dbReference>
<dbReference type="PANTHER" id="PTHR39962:SF1">
    <property type="entry name" value="LPXI FAMILY PROTEIN"/>
    <property type="match status" value="1"/>
</dbReference>
<dbReference type="InterPro" id="IPR010415">
    <property type="entry name" value="LpxI_C"/>
</dbReference>
<feature type="domain" description="LpxI C-terminal" evidence="1">
    <location>
        <begin position="143"/>
        <end position="278"/>
    </location>
</feature>
<dbReference type="InterPro" id="IPR053174">
    <property type="entry name" value="LpxI"/>
</dbReference>
<proteinExistence type="predicted"/>
<dbReference type="AlphaFoldDB" id="A0A1W9I0C4"/>
<dbReference type="Gene3D" id="3.40.50.20">
    <property type="match status" value="1"/>
</dbReference>
<dbReference type="PANTHER" id="PTHR39962">
    <property type="entry name" value="BLL4848 PROTEIN"/>
    <property type="match status" value="1"/>
</dbReference>
<evidence type="ECO:0000313" key="4">
    <source>
        <dbReference type="Proteomes" id="UP000192872"/>
    </source>
</evidence>
<dbReference type="RefSeq" id="WP_376802504.1">
    <property type="nucleotide sequence ID" value="NZ_DBNB01000015.1"/>
</dbReference>
<evidence type="ECO:0000313" key="3">
    <source>
        <dbReference type="EMBL" id="OQW52921.1"/>
    </source>
</evidence>
<evidence type="ECO:0000259" key="1">
    <source>
        <dbReference type="Pfam" id="PF06230"/>
    </source>
</evidence>
<dbReference type="Pfam" id="PF17930">
    <property type="entry name" value="LpxI_N"/>
    <property type="match status" value="1"/>
</dbReference>
<organism evidence="3 4">
    <name type="scientific">Candidatus Raskinella chloraquaticus</name>
    <dbReference type="NCBI Taxonomy" id="1951219"/>
    <lineage>
        <taxon>Bacteria</taxon>
        <taxon>Pseudomonadati</taxon>
        <taxon>Pseudomonadota</taxon>
        <taxon>Alphaproteobacteria</taxon>
        <taxon>Hyphomicrobiales</taxon>
        <taxon>Phreatobacteraceae</taxon>
        <taxon>Candidatus Raskinella</taxon>
    </lineage>
</organism>
<dbReference type="EMBL" id="LWDL01000011">
    <property type="protein sequence ID" value="OQW52921.1"/>
    <property type="molecule type" value="Genomic_DNA"/>
</dbReference>
<dbReference type="STRING" id="1827387.A4S15_05860"/>
<protein>
    <recommendedName>
        <fullName evidence="5">UDP-2,3-diacylglucosamine pyrophosphatase</fullName>
    </recommendedName>
</protein>
<feature type="domain" description="LpxI N-terminal" evidence="2">
    <location>
        <begin position="9"/>
        <end position="138"/>
    </location>
</feature>
<evidence type="ECO:0000259" key="2">
    <source>
        <dbReference type="Pfam" id="PF17930"/>
    </source>
</evidence>
<gene>
    <name evidence="3" type="ORF">A4S15_05860</name>
</gene>
<sequence length="289" mass="30530">MVDAATSGRLAIISGSGRLPRLLADVVAADGRKPLMIALQGFFDSDPGPHEVVTIYGGQFGKLFSILRAHGCRDVVMVGEVKRPRLRDLRLDWGGIRRLALVFKARHSGDDAAMRLLTDTFEDAGFRVVSLRDVAPGLAAPLGLIGRYAPSRQATEVIARGFSLLKAMSPFDVGQAAVVHGRRVLAVEGAEGTNAMIARIGDLRRNNRFPVKSPSGILVKMPKASQELRNDMPVIGSLTIEAARDAGLEGVAVAAGGVALADCAELARLADEAGIFLVGCDPSGNWVSA</sequence>
<dbReference type="Pfam" id="PF06230">
    <property type="entry name" value="LpxI_C"/>
    <property type="match status" value="1"/>
</dbReference>
<accession>A0A1W9I0C4</accession>